<keyword evidence="5" id="KW-0175">Coiled coil</keyword>
<feature type="transmembrane region" description="Helical" evidence="7">
    <location>
        <begin position="541"/>
        <end position="564"/>
    </location>
</feature>
<dbReference type="STRING" id="1034345.GCA_000236865_00575"/>
<evidence type="ECO:0000256" key="2">
    <source>
        <dbReference type="ARBA" id="ARBA00022692"/>
    </source>
</evidence>
<dbReference type="NCBIfam" id="TIGR03061">
    <property type="entry name" value="pip_yhgE_Nterm"/>
    <property type="match status" value="1"/>
</dbReference>
<evidence type="ECO:0000313" key="10">
    <source>
        <dbReference type="Proteomes" id="UP000253792"/>
    </source>
</evidence>
<feature type="transmembrane region" description="Helical" evidence="7">
    <location>
        <begin position="787"/>
        <end position="805"/>
    </location>
</feature>
<feature type="transmembrane region" description="Helical" evidence="7">
    <location>
        <begin position="36"/>
        <end position="60"/>
    </location>
</feature>
<evidence type="ECO:0000256" key="7">
    <source>
        <dbReference type="SAM" id="Phobius"/>
    </source>
</evidence>
<feature type="transmembrane region" description="Helical" evidence="7">
    <location>
        <begin position="584"/>
        <end position="606"/>
    </location>
</feature>
<dbReference type="AlphaFoldDB" id="A0A369LAQ7"/>
<feature type="domain" description="ABC-2 type transporter transmembrane" evidence="8">
    <location>
        <begin position="459"/>
        <end position="714"/>
    </location>
</feature>
<dbReference type="GO" id="GO:0140359">
    <property type="term" value="F:ABC-type transporter activity"/>
    <property type="evidence" value="ECO:0007669"/>
    <property type="project" value="InterPro"/>
</dbReference>
<feature type="domain" description="ABC-2 type transporter transmembrane" evidence="8">
    <location>
        <begin position="48"/>
        <end position="192"/>
    </location>
</feature>
<evidence type="ECO:0000256" key="4">
    <source>
        <dbReference type="ARBA" id="ARBA00023136"/>
    </source>
</evidence>
<feature type="compositionally biased region" description="Basic and acidic residues" evidence="6">
    <location>
        <begin position="955"/>
        <end position="969"/>
    </location>
</feature>
<dbReference type="NCBIfam" id="TIGR03062">
    <property type="entry name" value="pip_yhgE_Cterm"/>
    <property type="match status" value="1"/>
</dbReference>
<reference evidence="9 10" key="1">
    <citation type="journal article" date="2018" name="Elife">
        <title>Discovery and characterization of a prevalent human gut bacterial enzyme sufficient for the inactivation of a family of plant toxins.</title>
        <authorList>
            <person name="Koppel N."/>
            <person name="Bisanz J.E."/>
            <person name="Pandelia M.E."/>
            <person name="Turnbaugh P.J."/>
            <person name="Balskus E.P."/>
        </authorList>
    </citation>
    <scope>NUCLEOTIDE SEQUENCE [LARGE SCALE GENOMIC DNA]</scope>
    <source>
        <strain evidence="10">anaerobia AP69FAA</strain>
    </source>
</reference>
<feature type="region of interest" description="Disordered" evidence="6">
    <location>
        <begin position="983"/>
        <end position="1019"/>
    </location>
</feature>
<dbReference type="OrthoDB" id="9811483at2"/>
<protein>
    <submittedName>
        <fullName evidence="9">YhgE/Pip domain-containing protein</fullName>
    </submittedName>
</protein>
<dbReference type="PANTHER" id="PTHR43077">
    <property type="entry name" value="TRANSPORT PERMEASE YVFS-RELATED"/>
    <property type="match status" value="1"/>
</dbReference>
<comment type="caution">
    <text evidence="9">The sequence shown here is derived from an EMBL/GenBank/DDBJ whole genome shotgun (WGS) entry which is preliminary data.</text>
</comment>
<dbReference type="InterPro" id="IPR017501">
    <property type="entry name" value="Phage_infect_YhgE_C"/>
</dbReference>
<organism evidence="9 10">
    <name type="scientific">Senegalimassilia anaerobia</name>
    <dbReference type="NCBI Taxonomy" id="1473216"/>
    <lineage>
        <taxon>Bacteria</taxon>
        <taxon>Bacillati</taxon>
        <taxon>Actinomycetota</taxon>
        <taxon>Coriobacteriia</taxon>
        <taxon>Coriobacteriales</taxon>
        <taxon>Coriobacteriaceae</taxon>
        <taxon>Senegalimassilia</taxon>
    </lineage>
</organism>
<feature type="coiled-coil region" evidence="5">
    <location>
        <begin position="356"/>
        <end position="383"/>
    </location>
</feature>
<dbReference type="InterPro" id="IPR051328">
    <property type="entry name" value="T7SS_ABC-Transporter"/>
</dbReference>
<feature type="transmembrane region" description="Helical" evidence="7">
    <location>
        <begin position="612"/>
        <end position="633"/>
    </location>
</feature>
<gene>
    <name evidence="9" type="ORF">C1880_05130</name>
</gene>
<evidence type="ECO:0000259" key="8">
    <source>
        <dbReference type="Pfam" id="PF12698"/>
    </source>
</evidence>
<sequence length="1019" mass="108952">MKPRSIAPAMEEVPPAMKNVLHVLGRDLLRLLKAPAALVVVVVLVVLPSTYTWFNVIGFWNPYDNTGNMRVCVVNQDAGSENDLMGQMNLGNQIVDTLHENNQLKWEFTDYDDAMRKVESGEVYAAFVIPEDFTANLFTIVTGDFQQPNLQYYVNEKMNPVSPKVTDAGSSTLDETINSQFVSTVSSVVADTLNDKVAEAEQNLSTAQNSSAAQLSRAVDSVSDARATVSGLAASTEEARQKAQSAKGQLEQARADAQTVQDQLQQVSDLSLTLQNSLGTFTSVAMPGLSNTNLMLSQVASQVAGSIADASNAISGAQGTVDAAADRAQGVLDMNTAVIEQLQIVHDQMPDSDPNKEQLRFAIDSLTARNAELQRDLNDLKTLSGDVDATAASVAAAANTVNAAAQNAITASGAYQQQLFGSALPQVSNGISQVGIAAAGLKGAISNQGYLIDETSGVIDQLSGTLHVASDAMAQTDALLSSLEGTMRQARNDVGLLGTSSAVSELIDNGRIDPEKIAEFMQAPTQVTTEKLYPLNAYGSAMAPLFISLSLWIGTLMLCVILKLEVDKEGVPGLTVMQGYIGRWLFFALLVTLQAVVCVAGCLLIGVQAASVPAFFATAVLLSLSYLCITYTLSSSFQHIGIGLCIIMVFVQIPGGTGLYPVEMTDAFFRTVYPMFPFTYGINALRETIGGFYGTQWLGYCGVLLLIALSMALVGLFVRPHLTNLNRLVAKEIKQSDLLNVEEALVPERRYRIGQLIRALSDHDEFHNAVRQQADTFLRHYPRLKRGALILGIAVPVAVSVVFAVTTTEKVVILTAWLTWLVILIGFLLGLEMVRDNIQRQASIDSMSDDELRGHLADRGKKVVKELVPAAMSTARVSVPVDRSARAAGVSVPLPPVGVAADDLADQPASACGAEDVGRCAARKPKDAPGKGASLMDLAAKGRPAYFDGPFLTDEEAHGEKGEDGKGDEELLEAEVPALELSAEDLKALAQRKAERGKHGKKQKKHKKKGDSKKGGGHA</sequence>
<feature type="compositionally biased region" description="Basic residues" evidence="6">
    <location>
        <begin position="995"/>
        <end position="1019"/>
    </location>
</feature>
<evidence type="ECO:0000313" key="9">
    <source>
        <dbReference type="EMBL" id="RDB56254.1"/>
    </source>
</evidence>
<proteinExistence type="predicted"/>
<feature type="transmembrane region" description="Helical" evidence="7">
    <location>
        <begin position="640"/>
        <end position="660"/>
    </location>
</feature>
<evidence type="ECO:0000256" key="1">
    <source>
        <dbReference type="ARBA" id="ARBA00004141"/>
    </source>
</evidence>
<dbReference type="Pfam" id="PF12698">
    <property type="entry name" value="ABC2_membrane_3"/>
    <property type="match status" value="2"/>
</dbReference>
<feature type="transmembrane region" description="Helical" evidence="7">
    <location>
        <begin position="697"/>
        <end position="718"/>
    </location>
</feature>
<dbReference type="Proteomes" id="UP000253792">
    <property type="component" value="Unassembled WGS sequence"/>
</dbReference>
<comment type="subcellular location">
    <subcellularLocation>
        <location evidence="1">Membrane</location>
        <topology evidence="1">Multi-pass membrane protein</topology>
    </subcellularLocation>
</comment>
<feature type="transmembrane region" description="Helical" evidence="7">
    <location>
        <begin position="811"/>
        <end position="831"/>
    </location>
</feature>
<dbReference type="InterPro" id="IPR017500">
    <property type="entry name" value="Phage_infect_YhgE_N"/>
</dbReference>
<keyword evidence="4 7" id="KW-0472">Membrane</keyword>
<keyword evidence="2 7" id="KW-0812">Transmembrane</keyword>
<dbReference type="GO" id="GO:0016020">
    <property type="term" value="C:membrane"/>
    <property type="evidence" value="ECO:0007669"/>
    <property type="project" value="UniProtKB-SubCell"/>
</dbReference>
<accession>A0A369LAQ7</accession>
<dbReference type="InterPro" id="IPR013525">
    <property type="entry name" value="ABC2_TM"/>
</dbReference>
<evidence type="ECO:0000256" key="3">
    <source>
        <dbReference type="ARBA" id="ARBA00022989"/>
    </source>
</evidence>
<dbReference type="Gene3D" id="3.40.1710.10">
    <property type="entry name" value="abc type-2 transporter like domain"/>
    <property type="match status" value="1"/>
</dbReference>
<feature type="region of interest" description="Disordered" evidence="6">
    <location>
        <begin position="946"/>
        <end position="970"/>
    </location>
</feature>
<evidence type="ECO:0000256" key="6">
    <source>
        <dbReference type="SAM" id="MobiDB-lite"/>
    </source>
</evidence>
<feature type="coiled-coil region" evidence="5">
    <location>
        <begin position="190"/>
        <end position="270"/>
    </location>
</feature>
<keyword evidence="10" id="KW-1185">Reference proteome</keyword>
<dbReference type="EMBL" id="PPTP01000003">
    <property type="protein sequence ID" value="RDB56254.1"/>
    <property type="molecule type" value="Genomic_DNA"/>
</dbReference>
<keyword evidence="3 7" id="KW-1133">Transmembrane helix</keyword>
<dbReference type="PANTHER" id="PTHR43077:SF10">
    <property type="entry name" value="TRANSPORT PERMEASE PROTEIN"/>
    <property type="match status" value="1"/>
</dbReference>
<evidence type="ECO:0000256" key="5">
    <source>
        <dbReference type="SAM" id="Coils"/>
    </source>
</evidence>
<name>A0A369LAQ7_9ACTN</name>